<dbReference type="InterPro" id="IPR002156">
    <property type="entry name" value="RNaseH_domain"/>
</dbReference>
<dbReference type="EMBL" id="UZAU01000632">
    <property type="status" value="NOT_ANNOTATED_CDS"/>
    <property type="molecule type" value="Genomic_DNA"/>
</dbReference>
<dbReference type="AlphaFoldDB" id="A0A803Q4W1"/>
<evidence type="ECO:0000256" key="3">
    <source>
        <dbReference type="ARBA" id="ARBA00022512"/>
    </source>
</evidence>
<dbReference type="InterPro" id="IPR019734">
    <property type="entry name" value="TPR_rpt"/>
</dbReference>
<evidence type="ECO:0000259" key="9">
    <source>
        <dbReference type="Pfam" id="PF13456"/>
    </source>
</evidence>
<dbReference type="GO" id="GO:0004523">
    <property type="term" value="F:RNA-DNA hybrid ribonuclease activity"/>
    <property type="evidence" value="ECO:0007669"/>
    <property type="project" value="InterPro"/>
</dbReference>
<dbReference type="InterPro" id="IPR044730">
    <property type="entry name" value="RNase_H-like_dom_plant"/>
</dbReference>
<dbReference type="InterPro" id="IPR037045">
    <property type="entry name" value="S8pro/Inhibitor_I9_sf"/>
</dbReference>
<comment type="subcellular location">
    <subcellularLocation>
        <location evidence="1">Secreted</location>
        <location evidence="1">Cell wall</location>
    </subcellularLocation>
</comment>
<dbReference type="InterPro" id="IPR000743">
    <property type="entry name" value="Glyco_hydro_28"/>
</dbReference>
<name>A0A803Q4W1_CANSA</name>
<dbReference type="Pfam" id="PF00295">
    <property type="entry name" value="Glyco_hydro_28"/>
    <property type="match status" value="1"/>
</dbReference>
<dbReference type="PANTHER" id="PTHR47697">
    <property type="entry name" value="OS03G0340700 PROTEIN"/>
    <property type="match status" value="1"/>
</dbReference>
<keyword evidence="3" id="KW-0964">Secreted</keyword>
<dbReference type="SUPFAM" id="SSF51126">
    <property type="entry name" value="Pectin lyase-like"/>
    <property type="match status" value="1"/>
</dbReference>
<dbReference type="GO" id="GO:0005975">
    <property type="term" value="P:carbohydrate metabolic process"/>
    <property type="evidence" value="ECO:0007669"/>
    <property type="project" value="InterPro"/>
</dbReference>
<dbReference type="Gene3D" id="3.30.70.80">
    <property type="entry name" value="Peptidase S8 propeptide/proteinase inhibitor I9"/>
    <property type="match status" value="1"/>
</dbReference>
<dbReference type="InterPro" id="IPR054059">
    <property type="entry name" value="MORF/ORRM1/DAG-like_MORF"/>
</dbReference>
<organism evidence="11 12">
    <name type="scientific">Cannabis sativa</name>
    <name type="common">Hemp</name>
    <name type="synonym">Marijuana</name>
    <dbReference type="NCBI Taxonomy" id="3483"/>
    <lineage>
        <taxon>Eukaryota</taxon>
        <taxon>Viridiplantae</taxon>
        <taxon>Streptophyta</taxon>
        <taxon>Embryophyta</taxon>
        <taxon>Tracheophyta</taxon>
        <taxon>Spermatophyta</taxon>
        <taxon>Magnoliopsida</taxon>
        <taxon>eudicotyledons</taxon>
        <taxon>Gunneridae</taxon>
        <taxon>Pentapetalae</taxon>
        <taxon>rosids</taxon>
        <taxon>fabids</taxon>
        <taxon>Rosales</taxon>
        <taxon>Cannabaceae</taxon>
        <taxon>Cannabis</taxon>
    </lineage>
</organism>
<comment type="similarity">
    <text evidence="2 7">Belongs to the glycosyl hydrolase 28 family.</text>
</comment>
<feature type="active site" evidence="6">
    <location>
        <position position="201"/>
    </location>
</feature>
<dbReference type="Proteomes" id="UP000596661">
    <property type="component" value="Chromosome 7"/>
</dbReference>
<dbReference type="Gene3D" id="1.25.40.10">
    <property type="entry name" value="Tetratricopeptide repeat domain"/>
    <property type="match status" value="1"/>
</dbReference>
<evidence type="ECO:0000256" key="4">
    <source>
        <dbReference type="ARBA" id="ARBA00022801"/>
    </source>
</evidence>
<proteinExistence type="inferred from homology"/>
<evidence type="ECO:0000256" key="2">
    <source>
        <dbReference type="ARBA" id="ARBA00008834"/>
    </source>
</evidence>
<dbReference type="PROSITE" id="PS00502">
    <property type="entry name" value="POLYGALACTURONASE"/>
    <property type="match status" value="1"/>
</dbReference>
<feature type="compositionally biased region" description="Low complexity" evidence="8">
    <location>
        <begin position="791"/>
        <end position="803"/>
    </location>
</feature>
<keyword evidence="4 7" id="KW-0378">Hydrolase</keyword>
<evidence type="ECO:0000313" key="12">
    <source>
        <dbReference type="Proteomes" id="UP000596661"/>
    </source>
</evidence>
<dbReference type="EnsemblPlants" id="evm.model.07.379">
    <property type="protein sequence ID" value="cds.evm.model.07.379"/>
    <property type="gene ID" value="evm.TU.07.379"/>
</dbReference>
<evidence type="ECO:0000259" key="10">
    <source>
        <dbReference type="Pfam" id="PF21864"/>
    </source>
</evidence>
<dbReference type="SUPFAM" id="SSF48452">
    <property type="entry name" value="TPR-like"/>
    <property type="match status" value="1"/>
</dbReference>
<evidence type="ECO:0000256" key="1">
    <source>
        <dbReference type="ARBA" id="ARBA00004191"/>
    </source>
</evidence>
<keyword evidence="3" id="KW-0134">Cell wall</keyword>
<keyword evidence="12" id="KW-1185">Reference proteome</keyword>
<keyword evidence="5 7" id="KW-0326">Glycosidase</keyword>
<feature type="region of interest" description="Disordered" evidence="8">
    <location>
        <begin position="789"/>
        <end position="843"/>
    </location>
</feature>
<evidence type="ECO:0000256" key="8">
    <source>
        <dbReference type="SAM" id="MobiDB-lite"/>
    </source>
</evidence>
<sequence length="960" mass="104307">MQAFMKTWVAACHFKGRARVLIPPGVYALGPLIFAGPCIGPSPIIVQVSGTLKGDTDISLYEEPAWFQFENIDGLIVTGGGAFDGQGESAWKYNDCKNNNDCVQLPSNIKLNKVSNAILRGFTSADSKGVHIFITNSQNIRLKRLHIVAPGDSPNTDGVHISTSINVKVSKTIIATGDDCIGMIKGSTDVAINKVTCGPGHGISIGSLGKYENEEDVRGITVKNTTFLKTDNGIRIKTWPGSTPSLATERDSTQLSFQASTMAYSAARRSLGSILTRTYSPFYSTSLSLRNRFALALLNQQSQLIPDSVKMPLRFKTSGSGYSPLNDPSPNWTNRPPKETILLDGCDYEHWLVVMEFANDPKPSEDEMVNSFVKTLASVLGSEEEAMKKIYSVSTSTYTGFGALISEEFSIKLKAQPGVLWVLPDSYLDVPNKDYGGDLFIDGKVIPRPQFRFTDRQQQPSRNRPRVRNDKLARDHHGFLVQGRMDLFEGNATSELAEAIEVREALSWIKDYAWQRVVIETDCLVVIQALRSSVQMISPFGQVISICKQLIIDLPFVSVLFVKRSANVVAHNFARASILFPGRRFAWQPNKPSWTHQPSPAQVTRPGLPNGPTSMVGDILGKSWTSSTPSTGSSSVAGIGIVDKNPNLFGDLVGSALGQGKSSNSTNVPLKNSTPVSNKNTFSMGNMADSLPKTNPGPVKTGLNWGASGNISSNTNANNNNRTQNLGGGGFGNATTKPESNPNTNKNTFQTGLNMDDFVKLPTQNSTQSPVSDPLDMLFPTTKVNLTESFNQSTSNGSGQQTSEMDSWGFEPHFEGDDGGTTTELDGLPPPPSGVNSSMAKNKGMDNYKQGQYADAIKWLSWAVILLEKAGDNNATFAEVLSSRASCYKEVGEYKKAVADCTKVLEQDGANVSVLVQRALLYESMEKYRLGAEDLRAVLKIDPSNRVARSTVHRLTKLAD</sequence>
<dbReference type="Gramene" id="evm.model.07.379">
    <property type="protein sequence ID" value="cds.evm.model.07.379"/>
    <property type="gene ID" value="evm.TU.07.379"/>
</dbReference>
<feature type="domain" description="RNase H type-1" evidence="9">
    <location>
        <begin position="474"/>
        <end position="576"/>
    </location>
</feature>
<dbReference type="GO" id="GO:0003676">
    <property type="term" value="F:nucleic acid binding"/>
    <property type="evidence" value="ECO:0007669"/>
    <property type="project" value="InterPro"/>
</dbReference>
<dbReference type="Gene3D" id="2.160.20.10">
    <property type="entry name" value="Single-stranded right-handed beta-helix, Pectin lyase-like"/>
    <property type="match status" value="1"/>
</dbReference>
<dbReference type="Gene3D" id="3.30.420.10">
    <property type="entry name" value="Ribonuclease H-like superfamily/Ribonuclease H"/>
    <property type="match status" value="1"/>
</dbReference>
<evidence type="ECO:0000256" key="6">
    <source>
        <dbReference type="PROSITE-ProRule" id="PRU10052"/>
    </source>
</evidence>
<dbReference type="CDD" id="cd06222">
    <property type="entry name" value="RNase_H_like"/>
    <property type="match status" value="1"/>
</dbReference>
<reference evidence="11" key="1">
    <citation type="submission" date="2018-11" db="EMBL/GenBank/DDBJ databases">
        <authorList>
            <person name="Grassa J C."/>
        </authorList>
    </citation>
    <scope>NUCLEOTIDE SEQUENCE [LARGE SCALE GENOMIC DNA]</scope>
</reference>
<feature type="domain" description="MORF/ORRM1/DAG-like MORF" evidence="10">
    <location>
        <begin position="348"/>
        <end position="439"/>
    </location>
</feature>
<dbReference type="InterPro" id="IPR036397">
    <property type="entry name" value="RNaseH_sf"/>
</dbReference>
<dbReference type="Pfam" id="PF21864">
    <property type="entry name" value="MORF_dom"/>
    <property type="match status" value="1"/>
</dbReference>
<dbReference type="PANTHER" id="PTHR47697:SF1">
    <property type="entry name" value="OS03G0340700 PROTEIN"/>
    <property type="match status" value="1"/>
</dbReference>
<dbReference type="InterPro" id="IPR012334">
    <property type="entry name" value="Pectin_lyas_fold"/>
</dbReference>
<dbReference type="Pfam" id="PF13181">
    <property type="entry name" value="TPR_8"/>
    <property type="match status" value="1"/>
</dbReference>
<dbReference type="Pfam" id="PF13456">
    <property type="entry name" value="RVT_3"/>
    <property type="match status" value="1"/>
</dbReference>
<dbReference type="InterPro" id="IPR011990">
    <property type="entry name" value="TPR-like_helical_dom_sf"/>
</dbReference>
<protein>
    <submittedName>
        <fullName evidence="11">Uncharacterized protein</fullName>
    </submittedName>
</protein>
<evidence type="ECO:0000256" key="7">
    <source>
        <dbReference type="RuleBase" id="RU361169"/>
    </source>
</evidence>
<accession>A0A803Q4W1</accession>
<dbReference type="GO" id="GO:0004650">
    <property type="term" value="F:polygalacturonase activity"/>
    <property type="evidence" value="ECO:0007669"/>
    <property type="project" value="InterPro"/>
</dbReference>
<evidence type="ECO:0000256" key="5">
    <source>
        <dbReference type="ARBA" id="ARBA00023295"/>
    </source>
</evidence>
<reference evidence="11" key="2">
    <citation type="submission" date="2021-03" db="UniProtKB">
        <authorList>
            <consortium name="EnsemblPlants"/>
        </authorList>
    </citation>
    <scope>IDENTIFICATION</scope>
</reference>
<dbReference type="InterPro" id="IPR006626">
    <property type="entry name" value="PbH1"/>
</dbReference>
<dbReference type="SMART" id="SM00028">
    <property type="entry name" value="TPR"/>
    <property type="match status" value="3"/>
</dbReference>
<dbReference type="InterPro" id="IPR011050">
    <property type="entry name" value="Pectin_lyase_fold/virulence"/>
</dbReference>
<evidence type="ECO:0000313" key="11">
    <source>
        <dbReference type="EnsemblPlants" id="cds.evm.model.07.379"/>
    </source>
</evidence>
<dbReference type="SMART" id="SM00710">
    <property type="entry name" value="PbH1"/>
    <property type="match status" value="3"/>
</dbReference>